<dbReference type="GO" id="GO:0000785">
    <property type="term" value="C:chromatin"/>
    <property type="evidence" value="ECO:0007669"/>
    <property type="project" value="EnsemblFungi"/>
</dbReference>
<name>A0A1Y1S8Z1_9MICR</name>
<evidence type="ECO:0000259" key="3">
    <source>
        <dbReference type="SMART" id="SM00662"/>
    </source>
</evidence>
<dbReference type="InterPro" id="IPR036643">
    <property type="entry name" value="RNApol_insert_sf"/>
</dbReference>
<dbReference type="GO" id="GO:0005665">
    <property type="term" value="C:RNA polymerase II, core complex"/>
    <property type="evidence" value="ECO:0007669"/>
    <property type="project" value="EnsemblFungi"/>
</dbReference>
<evidence type="ECO:0000256" key="1">
    <source>
        <dbReference type="ARBA" id="ARBA00022478"/>
    </source>
</evidence>
<evidence type="ECO:0000313" key="5">
    <source>
        <dbReference type="Proteomes" id="UP000192639"/>
    </source>
</evidence>
<dbReference type="InterPro" id="IPR011262">
    <property type="entry name" value="DNA-dir_RNA_pol_insert"/>
</dbReference>
<dbReference type="Gene3D" id="2.170.120.12">
    <property type="entry name" value="DNA-directed RNA polymerase, insert domain"/>
    <property type="match status" value="1"/>
</dbReference>
<keyword evidence="2" id="KW-0804">Transcription</keyword>
<dbReference type="Pfam" id="PF01193">
    <property type="entry name" value="RNA_pol_L"/>
    <property type="match status" value="1"/>
</dbReference>
<dbReference type="InterPro" id="IPR011263">
    <property type="entry name" value="DNA-dir_RNA_pol_RpoA/D/Rpb3"/>
</dbReference>
<protein>
    <submittedName>
        <fullName evidence="4">RPB3</fullName>
    </submittedName>
</protein>
<dbReference type="Gene3D" id="3.30.1360.10">
    <property type="entry name" value="RNA polymerase, RBP11-like subunit"/>
    <property type="match status" value="1"/>
</dbReference>
<dbReference type="GO" id="GO:0006368">
    <property type="term" value="P:transcription elongation by RNA polymerase II"/>
    <property type="evidence" value="ECO:0007669"/>
    <property type="project" value="EnsemblFungi"/>
</dbReference>
<proteinExistence type="predicted"/>
<feature type="domain" description="DNA-directed RNA polymerase RpoA/D/Rpb3-type" evidence="3">
    <location>
        <begin position="21"/>
        <end position="249"/>
    </location>
</feature>
<dbReference type="Proteomes" id="UP000192639">
    <property type="component" value="Unassembled WGS sequence"/>
</dbReference>
<organism evidence="4 5">
    <name type="scientific">Enterospora canceri</name>
    <dbReference type="NCBI Taxonomy" id="1081671"/>
    <lineage>
        <taxon>Eukaryota</taxon>
        <taxon>Fungi</taxon>
        <taxon>Fungi incertae sedis</taxon>
        <taxon>Microsporidia</taxon>
        <taxon>Enterocytozoonidae</taxon>
        <taxon>Enterospora</taxon>
    </lineage>
</organism>
<dbReference type="InterPro" id="IPR001514">
    <property type="entry name" value="DNA-dir_RNA_pol_30-40kDasu_CS"/>
</dbReference>
<keyword evidence="1" id="KW-0240">DNA-directed RNA polymerase</keyword>
<dbReference type="VEuPathDB" id="MicrosporidiaDB:ECANGB1_1916"/>
<dbReference type="AlphaFoldDB" id="A0A1Y1S8Z1"/>
<comment type="caution">
    <text evidence="4">The sequence shown here is derived from an EMBL/GenBank/DDBJ whole genome shotgun (WGS) entry which is preliminary data.</text>
</comment>
<dbReference type="GO" id="GO:0006369">
    <property type="term" value="P:termination of RNA polymerase II transcription"/>
    <property type="evidence" value="ECO:0007669"/>
    <property type="project" value="EnsemblFungi"/>
</dbReference>
<evidence type="ECO:0000313" key="4">
    <source>
        <dbReference type="EMBL" id="ORD94921.1"/>
    </source>
</evidence>
<dbReference type="SUPFAM" id="SSF56553">
    <property type="entry name" value="Insert subdomain of RNA polymerase alpha subunit"/>
    <property type="match status" value="1"/>
</dbReference>
<dbReference type="EMBL" id="LWDP01000006">
    <property type="protein sequence ID" value="ORD94921.1"/>
    <property type="molecule type" value="Genomic_DNA"/>
</dbReference>
<reference evidence="4 5" key="1">
    <citation type="journal article" date="2017" name="Environ. Microbiol.">
        <title>Decay of the glycolytic pathway and adaptation to intranuclear parasitism within Enterocytozoonidae microsporidia.</title>
        <authorList>
            <person name="Wiredu Boakye D."/>
            <person name="Jaroenlak P."/>
            <person name="Prachumwat A."/>
            <person name="Williams T.A."/>
            <person name="Bateman K.S."/>
            <person name="Itsathitphaisarn O."/>
            <person name="Sritunyalucksana K."/>
            <person name="Paszkiewicz K.H."/>
            <person name="Moore K.A."/>
            <person name="Stentiford G.D."/>
            <person name="Williams B.A."/>
        </authorList>
    </citation>
    <scope>NUCLEOTIDE SEQUENCE [LARGE SCALE GENOMIC DNA]</scope>
    <source>
        <strain evidence="4 5">GB1</strain>
    </source>
</reference>
<dbReference type="GO" id="GO:0003968">
    <property type="term" value="F:RNA-directed RNA polymerase activity"/>
    <property type="evidence" value="ECO:0007669"/>
    <property type="project" value="EnsemblFungi"/>
</dbReference>
<evidence type="ECO:0000256" key="2">
    <source>
        <dbReference type="ARBA" id="ARBA00023163"/>
    </source>
</evidence>
<dbReference type="GO" id="GO:0046983">
    <property type="term" value="F:protein dimerization activity"/>
    <property type="evidence" value="ECO:0007669"/>
    <property type="project" value="InterPro"/>
</dbReference>
<dbReference type="InterPro" id="IPR050518">
    <property type="entry name" value="Rpo3/RPB3_RNA_Pol_subunit"/>
</dbReference>
<dbReference type="GO" id="GO:0006367">
    <property type="term" value="P:transcription initiation at RNA polymerase II promoter"/>
    <property type="evidence" value="ECO:0007669"/>
    <property type="project" value="EnsemblFungi"/>
</dbReference>
<accession>A0A1Y1S8Z1</accession>
<keyword evidence="5" id="KW-1185">Reference proteome</keyword>
<dbReference type="GO" id="GO:0003899">
    <property type="term" value="F:DNA-directed RNA polymerase activity"/>
    <property type="evidence" value="ECO:0007669"/>
    <property type="project" value="EnsemblFungi"/>
</dbReference>
<dbReference type="OrthoDB" id="270173at2759"/>
<dbReference type="InterPro" id="IPR036603">
    <property type="entry name" value="RBP11-like"/>
</dbReference>
<dbReference type="PANTHER" id="PTHR11800:SF2">
    <property type="entry name" value="DNA-DIRECTED RNA POLYMERASE II SUBUNIT RPB3"/>
    <property type="match status" value="1"/>
</dbReference>
<sequence>MTNENPVNSVKFEFIELTETSIKFALQCNVSFANGLRRILLGELATLAIDYVEITENTSVFADEMVANRLGLLPLDDRISLIEKDACDCDEHCEKCAVVFQLNRTNNTVENMDVLGRDLTNSHGLQMGGSNVLICKLAPKQSIKLRCVARRESCVSANSRHAKFSPVTAVAFSYDEENVKKHTVLWKENNETVGESWPFVNEDSGVYDLRKVERVVMNVEVVEGVGKPKEILKKGLELYKKKFERILDA</sequence>
<dbReference type="PANTHER" id="PTHR11800">
    <property type="entry name" value="DNA-DIRECTED RNA POLYMERASE"/>
    <property type="match status" value="1"/>
</dbReference>
<dbReference type="Pfam" id="PF01000">
    <property type="entry name" value="RNA_pol_A_bac"/>
    <property type="match status" value="1"/>
</dbReference>
<dbReference type="SMART" id="SM00662">
    <property type="entry name" value="RPOLD"/>
    <property type="match status" value="1"/>
</dbReference>
<dbReference type="SUPFAM" id="SSF55257">
    <property type="entry name" value="RBP11-like subunits of RNA polymerase"/>
    <property type="match status" value="1"/>
</dbReference>
<dbReference type="PROSITE" id="PS00446">
    <property type="entry name" value="RNA_POL_D_30KD"/>
    <property type="match status" value="1"/>
</dbReference>
<gene>
    <name evidence="4" type="primary">RPB3</name>
    <name evidence="4" type="ORF">ECANGB1_1916</name>
</gene>
<dbReference type="GO" id="GO:0003677">
    <property type="term" value="F:DNA binding"/>
    <property type="evidence" value="ECO:0007669"/>
    <property type="project" value="EnsemblFungi"/>
</dbReference>